<evidence type="ECO:0000313" key="2">
    <source>
        <dbReference type="Proteomes" id="UP000716291"/>
    </source>
</evidence>
<accession>A0A9P6WW67</accession>
<dbReference type="EMBL" id="JAANQT010004815">
    <property type="protein sequence ID" value="KAG1297016.1"/>
    <property type="molecule type" value="Genomic_DNA"/>
</dbReference>
<evidence type="ECO:0000313" key="1">
    <source>
        <dbReference type="EMBL" id="KAG1297016.1"/>
    </source>
</evidence>
<proteinExistence type="predicted"/>
<comment type="caution">
    <text evidence="1">The sequence shown here is derived from an EMBL/GenBank/DDBJ whole genome shotgun (WGS) entry which is preliminary data.</text>
</comment>
<name>A0A9P6WW67_RHIOR</name>
<gene>
    <name evidence="1" type="ORF">G6F64_013110</name>
</gene>
<keyword evidence="2" id="KW-1185">Reference proteome</keyword>
<protein>
    <submittedName>
        <fullName evidence="1">Uncharacterized protein</fullName>
    </submittedName>
</protein>
<reference evidence="1" key="1">
    <citation type="journal article" date="2020" name="Microb. Genom.">
        <title>Genetic diversity of clinical and environmental Mucorales isolates obtained from an investigation of mucormycosis cases among solid organ transplant recipients.</title>
        <authorList>
            <person name="Nguyen M.H."/>
            <person name="Kaul D."/>
            <person name="Muto C."/>
            <person name="Cheng S.J."/>
            <person name="Richter R.A."/>
            <person name="Bruno V.M."/>
            <person name="Liu G."/>
            <person name="Beyhan S."/>
            <person name="Sundermann A.J."/>
            <person name="Mounaud S."/>
            <person name="Pasculle A.W."/>
            <person name="Nierman W.C."/>
            <person name="Driscoll E."/>
            <person name="Cumbie R."/>
            <person name="Clancy C.J."/>
            <person name="Dupont C.L."/>
        </authorList>
    </citation>
    <scope>NUCLEOTIDE SEQUENCE</scope>
    <source>
        <strain evidence="1">GL11</strain>
    </source>
</reference>
<dbReference type="AlphaFoldDB" id="A0A9P6WW67"/>
<dbReference type="Proteomes" id="UP000716291">
    <property type="component" value="Unassembled WGS sequence"/>
</dbReference>
<organism evidence="1 2">
    <name type="scientific">Rhizopus oryzae</name>
    <name type="common">Mucormycosis agent</name>
    <name type="synonym">Rhizopus arrhizus var. delemar</name>
    <dbReference type="NCBI Taxonomy" id="64495"/>
    <lineage>
        <taxon>Eukaryota</taxon>
        <taxon>Fungi</taxon>
        <taxon>Fungi incertae sedis</taxon>
        <taxon>Mucoromycota</taxon>
        <taxon>Mucoromycotina</taxon>
        <taxon>Mucoromycetes</taxon>
        <taxon>Mucorales</taxon>
        <taxon>Mucorineae</taxon>
        <taxon>Rhizopodaceae</taxon>
        <taxon>Rhizopus</taxon>
    </lineage>
</organism>
<sequence>MQLRSTPTPSAKLASSVLVDAIKGCKRCGGKDHQKSSSLKCPMNKKYTSEPTVDLSARQTLEDHCTTDQASEDVVMEED</sequence>